<organism evidence="4 5">
    <name type="scientific">Acidovorax bellezanensis</name>
    <dbReference type="NCBI Taxonomy" id="2976702"/>
    <lineage>
        <taxon>Bacteria</taxon>
        <taxon>Pseudomonadati</taxon>
        <taxon>Pseudomonadota</taxon>
        <taxon>Betaproteobacteria</taxon>
        <taxon>Burkholderiales</taxon>
        <taxon>Comamonadaceae</taxon>
        <taxon>Acidovorax</taxon>
    </lineage>
</organism>
<keyword evidence="5" id="KW-1185">Reference proteome</keyword>
<dbReference type="PANTHER" id="PTHR10696">
    <property type="entry name" value="GAMMA-BUTYROBETAINE HYDROXYLASE-RELATED"/>
    <property type="match status" value="1"/>
</dbReference>
<dbReference type="EMBL" id="JAODYH010000004">
    <property type="protein sequence ID" value="MCT9810902.1"/>
    <property type="molecule type" value="Genomic_DNA"/>
</dbReference>
<dbReference type="Proteomes" id="UP001525968">
    <property type="component" value="Unassembled WGS sequence"/>
</dbReference>
<dbReference type="RefSeq" id="WP_261500050.1">
    <property type="nucleotide sequence ID" value="NZ_JAODYH010000004.1"/>
</dbReference>
<evidence type="ECO:0000256" key="1">
    <source>
        <dbReference type="ARBA" id="ARBA00001954"/>
    </source>
</evidence>
<accession>A0ABT2PNS4</accession>
<dbReference type="GO" id="GO:0051213">
    <property type="term" value="F:dioxygenase activity"/>
    <property type="evidence" value="ECO:0007669"/>
    <property type="project" value="UniProtKB-KW"/>
</dbReference>
<keyword evidence="4" id="KW-0223">Dioxygenase</keyword>
<dbReference type="PANTHER" id="PTHR10696:SF21">
    <property type="entry name" value="TAUD_TFDA-LIKE DOMAIN-CONTAINING PROTEIN"/>
    <property type="match status" value="1"/>
</dbReference>
<comment type="cofactor">
    <cofactor evidence="1">
        <name>Fe(2+)</name>
        <dbReference type="ChEBI" id="CHEBI:29033"/>
    </cofactor>
</comment>
<comment type="caution">
    <text evidence="4">The sequence shown here is derived from an EMBL/GenBank/DDBJ whole genome shotgun (WGS) entry which is preliminary data.</text>
</comment>
<dbReference type="InterPro" id="IPR050411">
    <property type="entry name" value="AlphaKG_dependent_hydroxylases"/>
</dbReference>
<dbReference type="Gene3D" id="3.60.130.10">
    <property type="entry name" value="Clavaminate synthase-like"/>
    <property type="match status" value="1"/>
</dbReference>
<dbReference type="SUPFAM" id="SSF51197">
    <property type="entry name" value="Clavaminate synthase-like"/>
    <property type="match status" value="1"/>
</dbReference>
<sequence length="357" mass="39417">MDTLMSQPAVAYTSRALTGPALPLNAKALGLDARVRCHELQAGQAPLFIECADAGLQTRDGFHAWFAQVRPVIDDLIVAHGAVVLRGFPVADTDDFATLTGEFPAFSGDYAGGRAPRSAIKGQVMEATRLAPSVQLTLHSEMAYMRDYPRRLAFFARRLAARGGETTIGDMRGLIDALPPAIVAKLQQHKTRMATNYGPRSDELQATYAHMDLRGWNHSFFTDDPQEVERMCAQKGLEPIWNDNGSLTLLTPLDPFVPHPVTGQPMFRSVIHVRPQSQSDELSRQIRATQKYPTGATLGNGEPLSAQELQQIDAACAARTVHWRWHTGDVMLVDNLQVWHGRNPYEGERETQVALLN</sequence>
<evidence type="ECO:0000313" key="4">
    <source>
        <dbReference type="EMBL" id="MCT9810902.1"/>
    </source>
</evidence>
<evidence type="ECO:0000313" key="5">
    <source>
        <dbReference type="Proteomes" id="UP001525968"/>
    </source>
</evidence>
<gene>
    <name evidence="4" type="ORF">N0K08_09660</name>
</gene>
<dbReference type="InterPro" id="IPR042098">
    <property type="entry name" value="TauD-like_sf"/>
</dbReference>
<dbReference type="Pfam" id="PF02668">
    <property type="entry name" value="TauD"/>
    <property type="match status" value="1"/>
</dbReference>
<evidence type="ECO:0000259" key="3">
    <source>
        <dbReference type="Pfam" id="PF02668"/>
    </source>
</evidence>
<reference evidence="4 5" key="1">
    <citation type="submission" date="2022-09" db="EMBL/GenBank/DDBJ databases">
        <title>Draft genome of isolate Be4.</title>
        <authorList>
            <person name="Sanchez-Castro I."/>
            <person name="Martinez-Rodriguez P."/>
            <person name="Descostes M."/>
            <person name="Merroun M."/>
        </authorList>
    </citation>
    <scope>NUCLEOTIDE SEQUENCE [LARGE SCALE GENOMIC DNA]</scope>
    <source>
        <strain evidence="4 5">Be4</strain>
    </source>
</reference>
<name>A0ABT2PNS4_9BURK</name>
<dbReference type="InterPro" id="IPR003819">
    <property type="entry name" value="TauD/TfdA-like"/>
</dbReference>
<evidence type="ECO:0000256" key="2">
    <source>
        <dbReference type="ARBA" id="ARBA00023002"/>
    </source>
</evidence>
<keyword evidence="2" id="KW-0560">Oxidoreductase</keyword>
<feature type="domain" description="TauD/TfdA-like" evidence="3">
    <location>
        <begin position="67"/>
        <end position="352"/>
    </location>
</feature>
<protein>
    <submittedName>
        <fullName evidence="4">TauD/TfdA family dioxygenase</fullName>
    </submittedName>
</protein>
<proteinExistence type="predicted"/>